<gene>
    <name evidence="2" type="ORF">AVEN_237295_1</name>
</gene>
<dbReference type="Proteomes" id="UP000499080">
    <property type="component" value="Unassembled WGS sequence"/>
</dbReference>
<protein>
    <submittedName>
        <fullName evidence="2">Uncharacterized protein</fullName>
    </submittedName>
</protein>
<comment type="caution">
    <text evidence="2">The sequence shown here is derived from an EMBL/GenBank/DDBJ whole genome shotgun (WGS) entry which is preliminary data.</text>
</comment>
<feature type="compositionally biased region" description="Polar residues" evidence="1">
    <location>
        <begin position="19"/>
        <end position="30"/>
    </location>
</feature>
<feature type="region of interest" description="Disordered" evidence="1">
    <location>
        <begin position="1"/>
        <end position="30"/>
    </location>
</feature>
<name>A0A4Y2DKJ3_ARAVE</name>
<organism evidence="2 3">
    <name type="scientific">Araneus ventricosus</name>
    <name type="common">Orbweaver spider</name>
    <name type="synonym">Epeira ventricosa</name>
    <dbReference type="NCBI Taxonomy" id="182803"/>
    <lineage>
        <taxon>Eukaryota</taxon>
        <taxon>Metazoa</taxon>
        <taxon>Ecdysozoa</taxon>
        <taxon>Arthropoda</taxon>
        <taxon>Chelicerata</taxon>
        <taxon>Arachnida</taxon>
        <taxon>Araneae</taxon>
        <taxon>Araneomorphae</taxon>
        <taxon>Entelegynae</taxon>
        <taxon>Araneoidea</taxon>
        <taxon>Araneidae</taxon>
        <taxon>Araneus</taxon>
    </lineage>
</organism>
<dbReference type="AlphaFoldDB" id="A0A4Y2DKJ3"/>
<dbReference type="EMBL" id="BGPR01000386">
    <property type="protein sequence ID" value="GBM17312.1"/>
    <property type="molecule type" value="Genomic_DNA"/>
</dbReference>
<proteinExistence type="predicted"/>
<reference evidence="2 3" key="1">
    <citation type="journal article" date="2019" name="Sci. Rep.">
        <title>Orb-weaving spider Araneus ventricosus genome elucidates the spidroin gene catalogue.</title>
        <authorList>
            <person name="Kono N."/>
            <person name="Nakamura H."/>
            <person name="Ohtoshi R."/>
            <person name="Moran D.A.P."/>
            <person name="Shinohara A."/>
            <person name="Yoshida Y."/>
            <person name="Fujiwara M."/>
            <person name="Mori M."/>
            <person name="Tomita M."/>
            <person name="Arakawa K."/>
        </authorList>
    </citation>
    <scope>NUCLEOTIDE SEQUENCE [LARGE SCALE GENOMIC DNA]</scope>
</reference>
<keyword evidence="3" id="KW-1185">Reference proteome</keyword>
<accession>A0A4Y2DKJ3</accession>
<sequence>MPNTIDTVPASVADFDPSSEPTRSTRSGLTEHFSSATQLLLELRGECVEVSQLASWWSPIRDFHLAGEQLLAWTYFHCVVPICHNVITNKH</sequence>
<evidence type="ECO:0000313" key="3">
    <source>
        <dbReference type="Proteomes" id="UP000499080"/>
    </source>
</evidence>
<evidence type="ECO:0000313" key="2">
    <source>
        <dbReference type="EMBL" id="GBM17312.1"/>
    </source>
</evidence>
<evidence type="ECO:0000256" key="1">
    <source>
        <dbReference type="SAM" id="MobiDB-lite"/>
    </source>
</evidence>